<dbReference type="InterPro" id="IPR017896">
    <property type="entry name" value="4Fe4S_Fe-S-bd"/>
</dbReference>
<feature type="domain" description="4Fe-4S ferredoxin-type" evidence="6">
    <location>
        <begin position="5"/>
        <end position="35"/>
    </location>
</feature>
<dbReference type="EMBL" id="FNDU01000007">
    <property type="protein sequence ID" value="SDI38156.1"/>
    <property type="molecule type" value="Genomic_DNA"/>
</dbReference>
<evidence type="ECO:0000256" key="1">
    <source>
        <dbReference type="ARBA" id="ARBA00022485"/>
    </source>
</evidence>
<name>A0A1G8K3U5_9BACI</name>
<dbReference type="CDD" id="cd10551">
    <property type="entry name" value="PsrB"/>
    <property type="match status" value="1"/>
</dbReference>
<dbReference type="RefSeq" id="WP_091585442.1">
    <property type="nucleotide sequence ID" value="NZ_FNDU01000007.1"/>
</dbReference>
<dbReference type="PROSITE" id="PS51379">
    <property type="entry name" value="4FE4S_FER_2"/>
    <property type="match status" value="3"/>
</dbReference>
<sequence length="214" mass="23772">MHKQYGILIDLRRCAGCHACTVACKSEHDVPLGSFRTRVESIETGHYPTVKRHFIPMMCNQCTDAPCISACPTNSIQRDEMGIITINQESCVGAADCVPACPYEAIFLHPQTNIASKCDFCKERLIEGEEPACVSTCPTDAFVFGDINNPSSKIASMIKDNDVLRLQEEAATEPNVFYLQLDKLTESLLNGINNGKERKERHGTKKETNSHDVY</sequence>
<dbReference type="STRING" id="930129.SAMN05216352_10758"/>
<evidence type="ECO:0000256" key="5">
    <source>
        <dbReference type="SAM" id="MobiDB-lite"/>
    </source>
</evidence>
<feature type="compositionally biased region" description="Basic and acidic residues" evidence="5">
    <location>
        <begin position="195"/>
        <end position="214"/>
    </location>
</feature>
<dbReference type="Gene3D" id="3.30.70.20">
    <property type="match status" value="2"/>
</dbReference>
<reference evidence="7 8" key="1">
    <citation type="submission" date="2016-10" db="EMBL/GenBank/DDBJ databases">
        <authorList>
            <person name="de Groot N.N."/>
        </authorList>
    </citation>
    <scope>NUCLEOTIDE SEQUENCE [LARGE SCALE GENOMIC DNA]</scope>
    <source>
        <strain evidence="8">P4B,CCM 7963,CECT 7998,DSM 25260,IBRC-M 10614,KCTC 13821</strain>
    </source>
</reference>
<dbReference type="AlphaFoldDB" id="A0A1G8K3U5"/>
<keyword evidence="1" id="KW-0004">4Fe-4S</keyword>
<evidence type="ECO:0000256" key="4">
    <source>
        <dbReference type="ARBA" id="ARBA00023014"/>
    </source>
</evidence>
<evidence type="ECO:0000256" key="2">
    <source>
        <dbReference type="ARBA" id="ARBA00022723"/>
    </source>
</evidence>
<evidence type="ECO:0000256" key="3">
    <source>
        <dbReference type="ARBA" id="ARBA00023004"/>
    </source>
</evidence>
<feature type="domain" description="4Fe-4S ferredoxin-type" evidence="6">
    <location>
        <begin position="82"/>
        <end position="111"/>
    </location>
</feature>
<feature type="region of interest" description="Disordered" evidence="5">
    <location>
        <begin position="192"/>
        <end position="214"/>
    </location>
</feature>
<evidence type="ECO:0000259" key="6">
    <source>
        <dbReference type="PROSITE" id="PS51379"/>
    </source>
</evidence>
<gene>
    <name evidence="7" type="ORF">SAMN05216352_10758</name>
</gene>
<dbReference type="SUPFAM" id="SSF54862">
    <property type="entry name" value="4Fe-4S ferredoxins"/>
    <property type="match status" value="1"/>
</dbReference>
<dbReference type="Pfam" id="PF13247">
    <property type="entry name" value="Fer4_11"/>
    <property type="match status" value="1"/>
</dbReference>
<organism evidence="7 8">
    <name type="scientific">Alteribacillus bidgolensis</name>
    <dbReference type="NCBI Taxonomy" id="930129"/>
    <lineage>
        <taxon>Bacteria</taxon>
        <taxon>Bacillati</taxon>
        <taxon>Bacillota</taxon>
        <taxon>Bacilli</taxon>
        <taxon>Bacillales</taxon>
        <taxon>Bacillaceae</taxon>
        <taxon>Alteribacillus</taxon>
    </lineage>
</organism>
<keyword evidence="4" id="KW-0411">Iron-sulfur</keyword>
<dbReference type="PANTHER" id="PTHR43177">
    <property type="entry name" value="PROTEIN NRFC"/>
    <property type="match status" value="1"/>
</dbReference>
<accession>A0A1G8K3U5</accession>
<proteinExistence type="predicted"/>
<dbReference type="PANTHER" id="PTHR43177:SF3">
    <property type="entry name" value="PROTEIN NRFC HOMOLOG"/>
    <property type="match status" value="1"/>
</dbReference>
<keyword evidence="8" id="KW-1185">Reference proteome</keyword>
<evidence type="ECO:0000313" key="8">
    <source>
        <dbReference type="Proteomes" id="UP000199017"/>
    </source>
</evidence>
<dbReference type="Proteomes" id="UP000199017">
    <property type="component" value="Unassembled WGS sequence"/>
</dbReference>
<dbReference type="GO" id="GO:0051539">
    <property type="term" value="F:4 iron, 4 sulfur cluster binding"/>
    <property type="evidence" value="ECO:0007669"/>
    <property type="project" value="UniProtKB-KW"/>
</dbReference>
<protein>
    <submittedName>
        <fullName evidence="7">Tetrathionate reductase subunit B</fullName>
    </submittedName>
</protein>
<evidence type="ECO:0000313" key="7">
    <source>
        <dbReference type="EMBL" id="SDI38156.1"/>
    </source>
</evidence>
<feature type="domain" description="4Fe-4S ferredoxin-type" evidence="6">
    <location>
        <begin position="50"/>
        <end position="81"/>
    </location>
</feature>
<keyword evidence="3" id="KW-0408">Iron</keyword>
<keyword evidence="2" id="KW-0479">Metal-binding</keyword>
<dbReference type="GO" id="GO:0046872">
    <property type="term" value="F:metal ion binding"/>
    <property type="evidence" value="ECO:0007669"/>
    <property type="project" value="UniProtKB-KW"/>
</dbReference>
<dbReference type="InterPro" id="IPR050954">
    <property type="entry name" value="ET_IronSulfur_Cluster-Binding"/>
</dbReference>
<dbReference type="OrthoDB" id="9779457at2"/>